<gene>
    <name evidence="8" type="primary">xynB_2</name>
    <name evidence="8" type="ORF">NCTC5050_06999</name>
</gene>
<comment type="similarity">
    <text evidence="1 6">Belongs to the glycosyl hydrolase 43 family.</text>
</comment>
<dbReference type="GO" id="GO:0009044">
    <property type="term" value="F:xylan 1,4-beta-xylosidase activity"/>
    <property type="evidence" value="ECO:0007669"/>
    <property type="project" value="UniProtKB-EC"/>
</dbReference>
<protein>
    <submittedName>
        <fullName evidence="8">Beta-xylosidase</fullName>
        <ecNumber evidence="8">3.2.1.37</ecNumber>
    </submittedName>
</protein>
<evidence type="ECO:0000256" key="4">
    <source>
        <dbReference type="PIRSR" id="PIRSR606710-1"/>
    </source>
</evidence>
<evidence type="ECO:0000256" key="6">
    <source>
        <dbReference type="RuleBase" id="RU361187"/>
    </source>
</evidence>
<feature type="site" description="Important for catalytic activity, responsible for pKa modulation of the active site Glu and correct orientation of both the proton donor and substrate" evidence="5">
    <location>
        <position position="128"/>
    </location>
</feature>
<dbReference type="InterPro" id="IPR023296">
    <property type="entry name" value="Glyco_hydro_beta-prop_sf"/>
</dbReference>
<reference evidence="8 9" key="1">
    <citation type="submission" date="2018-06" db="EMBL/GenBank/DDBJ databases">
        <authorList>
            <consortium name="Pathogen Informatics"/>
            <person name="Doyle S."/>
        </authorList>
    </citation>
    <scope>NUCLEOTIDE SEQUENCE [LARGE SCALE GENOMIC DNA]</scope>
    <source>
        <strain evidence="8 9">NCTC5050</strain>
    </source>
</reference>
<evidence type="ECO:0000313" key="8">
    <source>
        <dbReference type="EMBL" id="STV62073.1"/>
    </source>
</evidence>
<evidence type="ECO:0000256" key="5">
    <source>
        <dbReference type="PIRSR" id="PIRSR606710-2"/>
    </source>
</evidence>
<sequence length="366" mass="40482">MSLIQNPILRGFNADPSIIRVEDTYYIANSTFEWFPGVRLHESKDLKNWNLLPSPLSTTTLLDMKGNPSSGGIWAPALSWADGQFWLVYTDVKVTEGAFKDMTNYLTTAKDIRGPWSDPIKLNGVGFDASLFHDDDGRKYIVQQTWDHREYHHPFDGITLTELDTNTLKLMPETARTIYRGTAVALVEGPHLYKLNGYYYLFAAQGGTVFTHQEVVARSKTLEADSFETEPGDVFLTNVDTPDSYIQKQGHGALVSTPEGEWYYASLCAPAVESPGGIHLRPARLVNSRPGNRDPESILGTMRAGRVLKAVTAGKPSSKGRKTPSSPKAPAIIASRMTLPRQRSTRTGIPCGCRLRPKWAPPATAN</sequence>
<keyword evidence="3 6" id="KW-0326">Glycosidase</keyword>
<organism evidence="8 9">
    <name type="scientific">Klebsiella pneumoniae subsp. ozaenae</name>
    <dbReference type="NCBI Taxonomy" id="574"/>
    <lineage>
        <taxon>Bacteria</taxon>
        <taxon>Pseudomonadati</taxon>
        <taxon>Pseudomonadota</taxon>
        <taxon>Gammaproteobacteria</taxon>
        <taxon>Enterobacterales</taxon>
        <taxon>Enterobacteriaceae</taxon>
        <taxon>Klebsiella/Raoultella group</taxon>
        <taxon>Klebsiella</taxon>
        <taxon>Klebsiella pneumoniae complex</taxon>
    </lineage>
</organism>
<feature type="active site" description="Proton donor" evidence="4">
    <location>
        <position position="188"/>
    </location>
</feature>
<dbReference type="Proteomes" id="UP000255382">
    <property type="component" value="Unassembled WGS sequence"/>
</dbReference>
<dbReference type="PANTHER" id="PTHR42812:SF12">
    <property type="entry name" value="BETA-XYLOSIDASE-RELATED"/>
    <property type="match status" value="1"/>
</dbReference>
<dbReference type="SUPFAM" id="SSF75005">
    <property type="entry name" value="Arabinanase/levansucrase/invertase"/>
    <property type="match status" value="1"/>
</dbReference>
<keyword evidence="9" id="KW-1185">Reference proteome</keyword>
<dbReference type="PANTHER" id="PTHR42812">
    <property type="entry name" value="BETA-XYLOSIDASE"/>
    <property type="match status" value="1"/>
</dbReference>
<accession>A0A378C587</accession>
<name>A0A378C587_KLEPO</name>
<evidence type="ECO:0000256" key="1">
    <source>
        <dbReference type="ARBA" id="ARBA00009865"/>
    </source>
</evidence>
<dbReference type="AlphaFoldDB" id="A0A378C587"/>
<keyword evidence="2 6" id="KW-0378">Hydrolase</keyword>
<evidence type="ECO:0000256" key="3">
    <source>
        <dbReference type="ARBA" id="ARBA00023295"/>
    </source>
</evidence>
<feature type="active site" description="Proton acceptor" evidence="4">
    <location>
        <position position="15"/>
    </location>
</feature>
<dbReference type="EC" id="3.2.1.37" evidence="8"/>
<dbReference type="InterPro" id="IPR051795">
    <property type="entry name" value="Glycosyl_Hydrlase_43"/>
</dbReference>
<dbReference type="CDD" id="cd09000">
    <property type="entry name" value="GH43_SXA-like"/>
    <property type="match status" value="1"/>
</dbReference>
<dbReference type="Gene3D" id="2.115.10.20">
    <property type="entry name" value="Glycosyl hydrolase domain, family 43"/>
    <property type="match status" value="1"/>
</dbReference>
<dbReference type="EMBL" id="UGLZ01000005">
    <property type="protein sequence ID" value="STV62073.1"/>
    <property type="molecule type" value="Genomic_DNA"/>
</dbReference>
<dbReference type="Pfam" id="PF04616">
    <property type="entry name" value="Glyco_hydro_43"/>
    <property type="match status" value="1"/>
</dbReference>
<proteinExistence type="inferred from homology"/>
<dbReference type="InterPro" id="IPR006710">
    <property type="entry name" value="Glyco_hydro_43"/>
</dbReference>
<evidence type="ECO:0000256" key="7">
    <source>
        <dbReference type="SAM" id="MobiDB-lite"/>
    </source>
</evidence>
<evidence type="ECO:0000256" key="2">
    <source>
        <dbReference type="ARBA" id="ARBA00022801"/>
    </source>
</evidence>
<feature type="region of interest" description="Disordered" evidence="7">
    <location>
        <begin position="312"/>
        <end position="334"/>
    </location>
</feature>
<dbReference type="GO" id="GO:0005975">
    <property type="term" value="P:carbohydrate metabolic process"/>
    <property type="evidence" value="ECO:0007669"/>
    <property type="project" value="InterPro"/>
</dbReference>
<evidence type="ECO:0000313" key="9">
    <source>
        <dbReference type="Proteomes" id="UP000255382"/>
    </source>
</evidence>